<feature type="region of interest" description="Disordered" evidence="5">
    <location>
        <begin position="728"/>
        <end position="786"/>
    </location>
</feature>
<organism evidence="10 11">
    <name type="scientific">Gellertiella hungarica</name>
    <dbReference type="NCBI Taxonomy" id="1572859"/>
    <lineage>
        <taxon>Bacteria</taxon>
        <taxon>Pseudomonadati</taxon>
        <taxon>Pseudomonadota</taxon>
        <taxon>Alphaproteobacteria</taxon>
        <taxon>Hyphomicrobiales</taxon>
        <taxon>Rhizobiaceae</taxon>
        <taxon>Gellertiella</taxon>
    </lineage>
</organism>
<dbReference type="SUPFAM" id="SSF158472">
    <property type="entry name" value="HAMP domain-like"/>
    <property type="match status" value="1"/>
</dbReference>
<dbReference type="CDD" id="cd11386">
    <property type="entry name" value="MCP_signal"/>
    <property type="match status" value="1"/>
</dbReference>
<evidence type="ECO:0000256" key="6">
    <source>
        <dbReference type="SAM" id="Phobius"/>
    </source>
</evidence>
<feature type="region of interest" description="Disordered" evidence="5">
    <location>
        <begin position="400"/>
        <end position="421"/>
    </location>
</feature>
<feature type="chain" id="PRO_5031032454" evidence="7">
    <location>
        <begin position="23"/>
        <end position="786"/>
    </location>
</feature>
<feature type="domain" description="Methyl-accepting transducer" evidence="8">
    <location>
        <begin position="479"/>
        <end position="708"/>
    </location>
</feature>
<dbReference type="GO" id="GO:0007165">
    <property type="term" value="P:signal transduction"/>
    <property type="evidence" value="ECO:0007669"/>
    <property type="project" value="UniProtKB-KW"/>
</dbReference>
<evidence type="ECO:0000256" key="1">
    <source>
        <dbReference type="ARBA" id="ARBA00004370"/>
    </source>
</evidence>
<dbReference type="AlphaFoldDB" id="A0A7W6J303"/>
<dbReference type="RefSeq" id="WP_183365030.1">
    <property type="nucleotide sequence ID" value="NZ_JACIEZ010000002.1"/>
</dbReference>
<dbReference type="PROSITE" id="PS50885">
    <property type="entry name" value="HAMP"/>
    <property type="match status" value="2"/>
</dbReference>
<feature type="compositionally biased region" description="Basic and acidic residues" evidence="5">
    <location>
        <begin position="405"/>
        <end position="419"/>
    </location>
</feature>
<accession>A0A7W6J303</accession>
<evidence type="ECO:0000256" key="4">
    <source>
        <dbReference type="PROSITE-ProRule" id="PRU00284"/>
    </source>
</evidence>
<evidence type="ECO:0000313" key="10">
    <source>
        <dbReference type="EMBL" id="MBB4063821.1"/>
    </source>
</evidence>
<evidence type="ECO:0000259" key="8">
    <source>
        <dbReference type="PROSITE" id="PS50111"/>
    </source>
</evidence>
<keyword evidence="6" id="KW-0472">Membrane</keyword>
<dbReference type="PANTHER" id="PTHR43531">
    <property type="entry name" value="PROTEIN ICFG"/>
    <property type="match status" value="1"/>
</dbReference>
<dbReference type="SUPFAM" id="SSF58104">
    <property type="entry name" value="Methyl-accepting chemotaxis protein (MCP) signaling domain"/>
    <property type="match status" value="1"/>
</dbReference>
<dbReference type="Gene3D" id="6.10.340.10">
    <property type="match status" value="1"/>
</dbReference>
<sequence length="786" mass="83420">MLKSRFKTIAIKLIAVSGVAIAAVLLTTNAVMIAETRSRVETMTLDQAQAEAKAIANGIAADVSQLAGAAHSMSGVIGRSHQGKLIDRKGLIDILKANVEEYDFAFGSWMQEEPNALDGQQEAAKGQLALGGNKNGVFTPYWTKSRDGSIKLSTFEEAYNDAWHALAAKSLKGAMTDPYTTQEVKEVITSIAYPVQSNGKLIGVSGIDISLSSIAKRLQALRPLETGRVLLLSQSSKWIVPPTEKQLVKPFEGEGKASVDAALKTGTPSVLSDLTDNEGRSIYRVLYPFDLPDLNARWVVIVDVPVSAISAAVDSQTWLMAAGGLIMLLAVMAALYFAVRAFVKKPLDALVADVGTLSAGHYDRPVSGQDRTDEIGSVATALESFRHALADARQLELDSATQRAAAEEERSRNDSERTESANLQRHVVQSLGRALAELSRGNLAYRIEDNFPGNYAALKQDFNSALVSLEETILTLHGTVHNINSGTNEISRSTNDLSHRTEQQAASLEETAAALNEITEQVNSSADNARVAATTVNTACSDAERSGEIVQKAIDSMRGIEESSLQVSRIIGVIDEIAFQTNLLALNAGVEAARAGEAGKGFAVVAQEVRELAQRSASAAKEIKGLINASGEQVKEGVDLVAQAGTALGRISDQVMQINSLIRQISSSASEQAVGLKEINAAVNQMDQVTQQNAAMVEETTAASLVLNDEANTLKQVVSRFTVSGAPRQAAPVPNAQPVAAQRPAPAPRQPQASAPAAPPPRRAAPSLPRTGGANALAPAADWEEF</sequence>
<dbReference type="Proteomes" id="UP000528286">
    <property type="component" value="Unassembled WGS sequence"/>
</dbReference>
<dbReference type="Gene3D" id="3.30.450.20">
    <property type="entry name" value="PAS domain"/>
    <property type="match status" value="1"/>
</dbReference>
<dbReference type="SMART" id="SM00283">
    <property type="entry name" value="MA"/>
    <property type="match status" value="1"/>
</dbReference>
<dbReference type="GO" id="GO:0006935">
    <property type="term" value="P:chemotaxis"/>
    <property type="evidence" value="ECO:0007669"/>
    <property type="project" value="UniProtKB-KW"/>
</dbReference>
<proteinExistence type="inferred from homology"/>
<dbReference type="Pfam" id="PF00672">
    <property type="entry name" value="HAMP"/>
    <property type="match status" value="1"/>
</dbReference>
<dbReference type="InterPro" id="IPR004089">
    <property type="entry name" value="MCPsignal_dom"/>
</dbReference>
<dbReference type="SMART" id="SM00304">
    <property type="entry name" value="HAMP"/>
    <property type="match status" value="2"/>
</dbReference>
<dbReference type="Gene3D" id="1.10.287.950">
    <property type="entry name" value="Methyl-accepting chemotaxis protein"/>
    <property type="match status" value="1"/>
</dbReference>
<dbReference type="PANTHER" id="PTHR43531:SF11">
    <property type="entry name" value="METHYL-ACCEPTING CHEMOTAXIS PROTEIN 3"/>
    <property type="match status" value="1"/>
</dbReference>
<gene>
    <name evidence="10" type="ORF">GGR23_000998</name>
</gene>
<comment type="similarity">
    <text evidence="3">Belongs to the methyl-accepting chemotaxis (MCP) protein family.</text>
</comment>
<feature type="signal peptide" evidence="7">
    <location>
        <begin position="1"/>
        <end position="22"/>
    </location>
</feature>
<keyword evidence="6" id="KW-1133">Transmembrane helix</keyword>
<evidence type="ECO:0000259" key="9">
    <source>
        <dbReference type="PROSITE" id="PS50885"/>
    </source>
</evidence>
<dbReference type="Pfam" id="PF00015">
    <property type="entry name" value="MCPsignal"/>
    <property type="match status" value="1"/>
</dbReference>
<comment type="caution">
    <text evidence="10">The sequence shown here is derived from an EMBL/GenBank/DDBJ whole genome shotgun (WGS) entry which is preliminary data.</text>
</comment>
<dbReference type="Pfam" id="PF22673">
    <property type="entry name" value="MCP-like_PDC_1"/>
    <property type="match status" value="1"/>
</dbReference>
<evidence type="ECO:0000313" key="11">
    <source>
        <dbReference type="Proteomes" id="UP000528286"/>
    </source>
</evidence>
<dbReference type="CDD" id="cd12913">
    <property type="entry name" value="PDC1_MCP_like"/>
    <property type="match status" value="1"/>
</dbReference>
<keyword evidence="2" id="KW-0145">Chemotaxis</keyword>
<dbReference type="EMBL" id="JACIEZ010000002">
    <property type="protein sequence ID" value="MBB4063821.1"/>
    <property type="molecule type" value="Genomic_DNA"/>
</dbReference>
<feature type="compositionally biased region" description="Low complexity" evidence="5">
    <location>
        <begin position="728"/>
        <end position="756"/>
    </location>
</feature>
<protein>
    <submittedName>
        <fullName evidence="10">Methyl-accepting chemotaxis protein</fullName>
    </submittedName>
</protein>
<dbReference type="GO" id="GO:0016020">
    <property type="term" value="C:membrane"/>
    <property type="evidence" value="ECO:0007669"/>
    <property type="project" value="UniProtKB-SubCell"/>
</dbReference>
<evidence type="ECO:0000256" key="3">
    <source>
        <dbReference type="ARBA" id="ARBA00029447"/>
    </source>
</evidence>
<name>A0A7W6J303_9HYPH</name>
<keyword evidence="4" id="KW-0807">Transducer</keyword>
<dbReference type="FunFam" id="1.10.287.950:FF:000001">
    <property type="entry name" value="Methyl-accepting chemotaxis sensory transducer"/>
    <property type="match status" value="1"/>
</dbReference>
<evidence type="ECO:0000256" key="7">
    <source>
        <dbReference type="SAM" id="SignalP"/>
    </source>
</evidence>
<keyword evidence="11" id="KW-1185">Reference proteome</keyword>
<keyword evidence="7" id="KW-0732">Signal</keyword>
<dbReference type="PROSITE" id="PS50111">
    <property type="entry name" value="CHEMOTAXIS_TRANSDUC_2"/>
    <property type="match status" value="1"/>
</dbReference>
<feature type="domain" description="HAMP" evidence="9">
    <location>
        <begin position="422"/>
        <end position="474"/>
    </location>
</feature>
<feature type="transmembrane region" description="Helical" evidence="6">
    <location>
        <begin position="318"/>
        <end position="339"/>
    </location>
</feature>
<dbReference type="InterPro" id="IPR003660">
    <property type="entry name" value="HAMP_dom"/>
</dbReference>
<feature type="domain" description="HAMP" evidence="9">
    <location>
        <begin position="341"/>
        <end position="394"/>
    </location>
</feature>
<evidence type="ECO:0000256" key="2">
    <source>
        <dbReference type="ARBA" id="ARBA00022500"/>
    </source>
</evidence>
<reference evidence="10 11" key="1">
    <citation type="submission" date="2020-08" db="EMBL/GenBank/DDBJ databases">
        <title>Genomic Encyclopedia of Type Strains, Phase IV (KMG-IV): sequencing the most valuable type-strain genomes for metagenomic binning, comparative biology and taxonomic classification.</title>
        <authorList>
            <person name="Goeker M."/>
        </authorList>
    </citation>
    <scope>NUCLEOTIDE SEQUENCE [LARGE SCALE GENOMIC DNA]</scope>
    <source>
        <strain evidence="10 11">DSM 29853</strain>
    </source>
</reference>
<dbReference type="InterPro" id="IPR051310">
    <property type="entry name" value="MCP_chemotaxis"/>
</dbReference>
<comment type="subcellular location">
    <subcellularLocation>
        <location evidence="1">Membrane</location>
    </subcellularLocation>
</comment>
<evidence type="ECO:0000256" key="5">
    <source>
        <dbReference type="SAM" id="MobiDB-lite"/>
    </source>
</evidence>
<keyword evidence="6" id="KW-0812">Transmembrane</keyword>